<feature type="transmembrane region" description="Helical" evidence="1">
    <location>
        <begin position="339"/>
        <end position="362"/>
    </location>
</feature>
<evidence type="ECO:0000313" key="4">
    <source>
        <dbReference type="Proteomes" id="UP000015523"/>
    </source>
</evidence>
<dbReference type="PANTHER" id="PTHR30590:SF2">
    <property type="entry name" value="INNER MEMBRANE PROTEIN"/>
    <property type="match status" value="1"/>
</dbReference>
<feature type="transmembrane region" description="Helical" evidence="1">
    <location>
        <begin position="14"/>
        <end position="33"/>
    </location>
</feature>
<organism evidence="3 4">
    <name type="scientific">Sphingobium ummariense RL-3</name>
    <dbReference type="NCBI Taxonomy" id="1346791"/>
    <lineage>
        <taxon>Bacteria</taxon>
        <taxon>Pseudomonadati</taxon>
        <taxon>Pseudomonadota</taxon>
        <taxon>Alphaproteobacteria</taxon>
        <taxon>Sphingomonadales</taxon>
        <taxon>Sphingomonadaceae</taxon>
        <taxon>Sphingobium</taxon>
    </lineage>
</organism>
<keyword evidence="1" id="KW-0472">Membrane</keyword>
<gene>
    <name evidence="3" type="ORF">M529_11315</name>
</gene>
<accession>T0ITA2</accession>
<feature type="domain" description="DUF418" evidence="2">
    <location>
        <begin position="247"/>
        <end position="406"/>
    </location>
</feature>
<dbReference type="Pfam" id="PF04235">
    <property type="entry name" value="DUF418"/>
    <property type="match status" value="1"/>
</dbReference>
<keyword evidence="4" id="KW-1185">Reference proteome</keyword>
<dbReference type="PATRIC" id="fig|1346791.3.peg.2176"/>
<proteinExistence type="predicted"/>
<feature type="transmembrane region" description="Helical" evidence="1">
    <location>
        <begin position="296"/>
        <end position="319"/>
    </location>
</feature>
<dbReference type="eggNOG" id="COG2311">
    <property type="taxonomic scope" value="Bacteria"/>
</dbReference>
<dbReference type="EMBL" id="AUWY01000078">
    <property type="protein sequence ID" value="EQB32070.1"/>
    <property type="molecule type" value="Genomic_DNA"/>
</dbReference>
<dbReference type="STRING" id="1346791.M529_11315"/>
<feature type="transmembrane region" description="Helical" evidence="1">
    <location>
        <begin position="146"/>
        <end position="166"/>
    </location>
</feature>
<comment type="caution">
    <text evidence="3">The sequence shown here is derived from an EMBL/GenBank/DDBJ whole genome shotgun (WGS) entry which is preliminary data.</text>
</comment>
<dbReference type="AlphaFoldDB" id="T0ITA2"/>
<reference evidence="3 4" key="1">
    <citation type="journal article" date="2013" name="Genome Announc.">
        <title>Draft Genome Sequence of Sphingobium ummariense Strain RL-3, a Hexachlorocyclohexane-Degrading Bacterium.</title>
        <authorList>
            <person name="Kohli P."/>
            <person name="Dua A."/>
            <person name="Sangwan N."/>
            <person name="Oldach P."/>
            <person name="Khurana J.P."/>
            <person name="Lal R."/>
        </authorList>
    </citation>
    <scope>NUCLEOTIDE SEQUENCE [LARGE SCALE GENOMIC DNA]</scope>
    <source>
        <strain evidence="3 4">RL-3</strain>
    </source>
</reference>
<keyword evidence="1" id="KW-0812">Transmembrane</keyword>
<dbReference type="InterPro" id="IPR052529">
    <property type="entry name" value="Bact_Transport_Assoc"/>
</dbReference>
<protein>
    <recommendedName>
        <fullName evidence="2">DUF418 domain-containing protein</fullName>
    </recommendedName>
</protein>
<dbReference type="PANTHER" id="PTHR30590">
    <property type="entry name" value="INNER MEMBRANE PROTEIN"/>
    <property type="match status" value="1"/>
</dbReference>
<evidence type="ECO:0000313" key="3">
    <source>
        <dbReference type="EMBL" id="EQB32070.1"/>
    </source>
</evidence>
<name>T0ITA2_9SPHN</name>
<feature type="transmembrane region" description="Helical" evidence="1">
    <location>
        <begin position="119"/>
        <end position="134"/>
    </location>
</feature>
<evidence type="ECO:0000256" key="1">
    <source>
        <dbReference type="SAM" id="Phobius"/>
    </source>
</evidence>
<evidence type="ECO:0000259" key="2">
    <source>
        <dbReference type="Pfam" id="PF04235"/>
    </source>
</evidence>
<dbReference type="InterPro" id="IPR007349">
    <property type="entry name" value="DUF418"/>
</dbReference>
<dbReference type="Proteomes" id="UP000015523">
    <property type="component" value="Unassembled WGS sequence"/>
</dbReference>
<feature type="transmembrane region" description="Helical" evidence="1">
    <location>
        <begin position="224"/>
        <end position="246"/>
    </location>
</feature>
<sequence>MIAAASPRIPAMDVLRGCAVMGILWMNITAFALPQMAYFNPAVAGTPQTGDILFWLSSFLFFDGKMRGLFAMLFGASMLLLIDREEMAGRSGRRAQVVRSAWLFLIGLAHHVLLWWGDILMLYAIVGLAALLFVRQEPTALVKMAFLLFLLHFLLCAAFIGSLYAWSHAAAAPGADAALRDGFQAFIAPLSGPGSGATQMEIATYRGDIGGIIAYHLAGFPGEWFWSFSFTALEALGFMLLGMAMLKGGFLIGRWDAEQYRRTARHCFLIGLPPMAALAAWVVLGGFAPLPAFGSALAWSFPFRIPLSVGWAALILWLLSRHAQRPIVDRIAAAGRMALSNYLGTSLLMTAIFYGWGLGLFAQVRPALLLPFVLGAWAIMLLWSPLWLAHFRMGPMEWVWRSFMHLKPQKIRKNN</sequence>
<keyword evidence="1" id="KW-1133">Transmembrane helix</keyword>
<feature type="transmembrane region" description="Helical" evidence="1">
    <location>
        <begin position="267"/>
        <end position="290"/>
    </location>
</feature>
<feature type="transmembrane region" description="Helical" evidence="1">
    <location>
        <begin position="368"/>
        <end position="388"/>
    </location>
</feature>